<dbReference type="InterPro" id="IPR028920">
    <property type="entry name" value="Tox-ART-HYD1_dom"/>
</dbReference>
<dbReference type="InterPro" id="IPR050708">
    <property type="entry name" value="T6SS_VgrG/RHS"/>
</dbReference>
<dbReference type="InterPro" id="IPR031325">
    <property type="entry name" value="RHS_repeat"/>
</dbReference>
<feature type="transmembrane region" description="Helical" evidence="2">
    <location>
        <begin position="199"/>
        <end position="218"/>
    </location>
</feature>
<evidence type="ECO:0000259" key="7">
    <source>
        <dbReference type="Pfam" id="PF25023"/>
    </source>
</evidence>
<dbReference type="InterPro" id="IPR045351">
    <property type="entry name" value="DUF6531"/>
</dbReference>
<dbReference type="PANTHER" id="PTHR32305">
    <property type="match status" value="1"/>
</dbReference>
<dbReference type="PANTHER" id="PTHR32305:SF15">
    <property type="entry name" value="PROTEIN RHSA-RELATED"/>
    <property type="match status" value="1"/>
</dbReference>
<evidence type="ECO:0000259" key="3">
    <source>
        <dbReference type="Pfam" id="PF03527"/>
    </source>
</evidence>
<dbReference type="InterPro" id="IPR006530">
    <property type="entry name" value="YD"/>
</dbReference>
<keyword evidence="2" id="KW-1133">Transmembrane helix</keyword>
<dbReference type="NCBIfam" id="TIGR03696">
    <property type="entry name" value="Rhs_assc_core"/>
    <property type="match status" value="1"/>
</dbReference>
<keyword evidence="2" id="KW-0472">Membrane</keyword>
<gene>
    <name evidence="8" type="ORF">GPY61_20850</name>
</gene>
<dbReference type="Pfam" id="PF15633">
    <property type="entry name" value="Tox-ART-HYD1"/>
    <property type="match status" value="1"/>
</dbReference>
<proteinExistence type="predicted"/>
<feature type="domain" description="Teneurin-like YD-shell" evidence="7">
    <location>
        <begin position="732"/>
        <end position="856"/>
    </location>
</feature>
<dbReference type="Gene3D" id="3.90.930.1">
    <property type="match status" value="1"/>
</dbReference>
<dbReference type="Pfam" id="PF05593">
    <property type="entry name" value="RHS_repeat"/>
    <property type="match status" value="3"/>
</dbReference>
<dbReference type="EMBL" id="WSES01000006">
    <property type="protein sequence ID" value="MVW62383.1"/>
    <property type="molecule type" value="Genomic_DNA"/>
</dbReference>
<accession>A0A7X3G2L0</accession>
<keyword evidence="1" id="KW-0677">Repeat</keyword>
<keyword evidence="9" id="KW-1185">Reference proteome</keyword>
<dbReference type="InterPro" id="IPR001826">
    <property type="entry name" value="RHS"/>
</dbReference>
<reference evidence="8 9" key="1">
    <citation type="submission" date="2019-12" db="EMBL/GenBank/DDBJ databases">
        <authorList>
            <person name="Li C."/>
            <person name="Zhao J."/>
        </authorList>
    </citation>
    <scope>NUCLEOTIDE SEQUENCE [LARGE SCALE GENOMIC DNA]</scope>
    <source>
        <strain evidence="8 9">NEAU-DD11</strain>
    </source>
</reference>
<protein>
    <recommendedName>
        <fullName evidence="10">RHS repeat protein</fullName>
    </recommendedName>
</protein>
<evidence type="ECO:0008006" key="10">
    <source>
        <dbReference type="Google" id="ProtNLM"/>
    </source>
</evidence>
<evidence type="ECO:0000313" key="9">
    <source>
        <dbReference type="Proteomes" id="UP000443353"/>
    </source>
</evidence>
<dbReference type="Pfam" id="PF21724">
    <property type="entry name" value="DUF6861"/>
    <property type="match status" value="1"/>
</dbReference>
<feature type="transmembrane region" description="Helical" evidence="2">
    <location>
        <begin position="162"/>
        <end position="187"/>
    </location>
</feature>
<evidence type="ECO:0000256" key="1">
    <source>
        <dbReference type="ARBA" id="ARBA00022737"/>
    </source>
</evidence>
<evidence type="ECO:0000259" key="5">
    <source>
        <dbReference type="Pfam" id="PF20148"/>
    </source>
</evidence>
<feature type="domain" description="RHS protein conserved region" evidence="3">
    <location>
        <begin position="1295"/>
        <end position="1330"/>
    </location>
</feature>
<name>A0A7X3G2L0_9BURK</name>
<dbReference type="Proteomes" id="UP000443353">
    <property type="component" value="Unassembled WGS sequence"/>
</dbReference>
<dbReference type="InterPro" id="IPR056823">
    <property type="entry name" value="TEN-like_YD-shell"/>
</dbReference>
<feature type="domain" description="Tox-ART-HYD1" evidence="4">
    <location>
        <begin position="1446"/>
        <end position="1568"/>
    </location>
</feature>
<dbReference type="InterPro" id="IPR049195">
    <property type="entry name" value="Tre1-like_N"/>
</dbReference>
<sequence length="1576" mass="173073">MIRLSSESDDISQLLHRMCPPDGGIVRFMLNHVYTIRNFLFVKSAIGAVHNCFPASTMSDFSSNWTDLTRALDTMQRHYAQAGAQARLDVERRVQRWSNEASATLGRIADAGADMGGVRNALAVKQALDASRPRFAELLRQQFAGLNFAVIVDVLYEVMKQMALYLGGGAVLGAAAGGALGSLAFGVGAIPGAAVGAQAGVAIGGEILVWMGLGMLVMDVGSTVPDLCRHAAHGFATAWHAGDLPTDATARRTTMLREATESFAQGQMLLVKAILTALVLYLSRGQVQSSLLVRNLSNSRLGPKFAEWVGQNRDKLMTHPNLQPRLASAQGQAEAGAGKGIAREPVEAQKLAEKPSEVKRGVATSKPPCNLVGQPVNPITGDKILLGDLDLDFALPAPLPLVWQRTYSSALHRVGWLGQGWALPISDSLQLSADEVVVLDAFDRGITFSLPRVGDAIYSPSEQITLARTGDTTFELVDNNGLRTQFAVLYGDGIARLTGWQDANDNHIRVTYDARRLPARVDDSAGHSLALEFGRVAGGMRLLGVTLMPAEPEGSAHTLVSYEYDGAGDLRRVRNRAGDVVREFGYRNHVMVEHGQPDGLVSRYEYDVEGPDGKVLRNWTNTGQWWAFRYLDKETIVTDQLGRAQHYRFDAHGRLVAQVDAAGGVTTHRLDENDNLLELTDPAGRTVRYRYDERSRIVRVERGGRGTGIVYDARFDKPALITDALGATTVLRYDAQGNLTSVTNALGQRTAYQYDDCGLPVKVTDARGGVKSLAYNRAGQLIRYTDCSGSTSSFDYDDQGRLVRALDPNGDASTYAYDALGRLHAVTHADRTTERYEYDRLGRLVAHVDAAGHRTAYELDRDGKPLKRIDARGGVLEYRYDTARRIAELINENGDVHRFVYDTLDRLAEETSFDARVTRYRYDDSGLIVGKEELGCAPRTETTPIATTYVRDSLGQLTEKVISRVTGAAQAQQMRLRFAYDALGRMTQAINADAVVSMAYDAIGQLVMEQTDASGTSTVLRHEYDELGNRVRTTLPDGRILNNLYYGSGHLHQVNLDGEVITDIERDRAHRMIARTQGALVSQFRYDPVGRLLSQTAGEGASTVIARQYEYDEVGNLVSIDDQRNGVTRYRYDPIGRILSAVQPQLSERFAFDPAHNLLDTTVAPVGRVEGNRIRVYEDKRYDYDAHGNVVEKLVGKHTRMRFEWNPAHQLVRSVVSRGPSDVAQTVSYAYDPFGRRIAKRDPFGVTRFVWHGNRLLCENRGSHARTYVYGEDAFVPLARVDTVADADGAARAEVRHLHTDHLGTPREMTDAGGRVVWAARYRAWGNVLEVAQQDSPEVVSPDEIGEVQPIRFQGQYFDSETGLHYNRSRYYDPDIGRFVSIDPIGLSGGANTFAYSANPTASVDPLGLSPCKTSNANDANKIVSEFAGGADRLPSAAYTGGRQTLFHYTDEAGMRGIISSQELRVSTGVTHARYGDGQYLTDLAPEMVGARTVGQLSAEQLGNGVISGGQASRFLFNDPRKLGKLTNFVEIDITGLPVRQGLNSSGTEFREHVQFILNKNDMDLTGRIVRTGRTF</sequence>
<dbReference type="NCBIfam" id="TIGR01643">
    <property type="entry name" value="YD_repeat_2x"/>
    <property type="match status" value="9"/>
</dbReference>
<feature type="domain" description="NAD(+)--protein-arginine ADP-ribosyltransferase Tre1-like N-terminal" evidence="6">
    <location>
        <begin position="124"/>
        <end position="312"/>
    </location>
</feature>
<comment type="caution">
    <text evidence="8">The sequence shown here is derived from an EMBL/GenBank/DDBJ whole genome shotgun (WGS) entry which is preliminary data.</text>
</comment>
<dbReference type="Gene3D" id="2.180.10.10">
    <property type="entry name" value="RHS repeat-associated core"/>
    <property type="match status" value="2"/>
</dbReference>
<dbReference type="Pfam" id="PF03527">
    <property type="entry name" value="RHS"/>
    <property type="match status" value="1"/>
</dbReference>
<evidence type="ECO:0000259" key="6">
    <source>
        <dbReference type="Pfam" id="PF21724"/>
    </source>
</evidence>
<dbReference type="Pfam" id="PF20148">
    <property type="entry name" value="DUF6531"/>
    <property type="match status" value="1"/>
</dbReference>
<evidence type="ECO:0000256" key="2">
    <source>
        <dbReference type="SAM" id="Phobius"/>
    </source>
</evidence>
<organism evidence="8 9">
    <name type="scientific">Massilia cellulosiltytica</name>
    <dbReference type="NCBI Taxonomy" id="2683234"/>
    <lineage>
        <taxon>Bacteria</taxon>
        <taxon>Pseudomonadati</taxon>
        <taxon>Pseudomonadota</taxon>
        <taxon>Betaproteobacteria</taxon>
        <taxon>Burkholderiales</taxon>
        <taxon>Oxalobacteraceae</taxon>
        <taxon>Telluria group</taxon>
        <taxon>Massilia</taxon>
    </lineage>
</organism>
<evidence type="ECO:0000259" key="4">
    <source>
        <dbReference type="Pfam" id="PF15633"/>
    </source>
</evidence>
<keyword evidence="2" id="KW-0812">Transmembrane</keyword>
<dbReference type="SUPFAM" id="SSF63829">
    <property type="entry name" value="Calcium-dependent phosphotriesterase"/>
    <property type="match status" value="1"/>
</dbReference>
<feature type="domain" description="DUF6531" evidence="5">
    <location>
        <begin position="373"/>
        <end position="448"/>
    </location>
</feature>
<dbReference type="Pfam" id="PF25023">
    <property type="entry name" value="TEN_YD-shell"/>
    <property type="match status" value="1"/>
</dbReference>
<dbReference type="InterPro" id="IPR022385">
    <property type="entry name" value="Rhs_assc_core"/>
</dbReference>
<evidence type="ECO:0000313" key="8">
    <source>
        <dbReference type="EMBL" id="MVW62383.1"/>
    </source>
</evidence>